<dbReference type="RefSeq" id="WP_323296130.1">
    <property type="nucleotide sequence ID" value="NZ_JAYFUM010000007.1"/>
</dbReference>
<sequence length="252" mass="28106">MNLKKYSIVLYYILLTLCSVKSNISFAQTKVVASNVELQNEMLKISFNISTNSMCLNLFKVELIETKSKKKTVINHISGELNNLNSGNHTVFWDFKQDGIFVDSEFEVIIQLEPCGETEPKPSQNENKFVYKPHSVGMKIGVLGVGILSGFFANSIKRNFDSKVEILKSIESSFPLVDGYFISKNGINTWNTAYTDAQNAQKTALLNTMVAVSVLSLGYEVLLLTTKVKVPESKFSLQLPSNSSGLSLIYKF</sequence>
<accession>A0ABU5Q7Z9</accession>
<comment type="caution">
    <text evidence="1">The sequence shown here is derived from an EMBL/GenBank/DDBJ whole genome shotgun (WGS) entry which is preliminary data.</text>
</comment>
<evidence type="ECO:0008006" key="3">
    <source>
        <dbReference type="Google" id="ProtNLM"/>
    </source>
</evidence>
<proteinExistence type="predicted"/>
<keyword evidence="2" id="KW-1185">Reference proteome</keyword>
<organism evidence="1 2">
    <name type="scientific">Arcicella rigui</name>
    <dbReference type="NCBI Taxonomy" id="797020"/>
    <lineage>
        <taxon>Bacteria</taxon>
        <taxon>Pseudomonadati</taxon>
        <taxon>Bacteroidota</taxon>
        <taxon>Cytophagia</taxon>
        <taxon>Cytophagales</taxon>
        <taxon>Flectobacillaceae</taxon>
        <taxon>Arcicella</taxon>
    </lineage>
</organism>
<protein>
    <recommendedName>
        <fullName evidence="3">DUF5683 domain-containing protein</fullName>
    </recommendedName>
</protein>
<reference evidence="1 2" key="1">
    <citation type="submission" date="2023-12" db="EMBL/GenBank/DDBJ databases">
        <title>Novel species of the genus Arcicella isolated from rivers.</title>
        <authorList>
            <person name="Lu H."/>
        </authorList>
    </citation>
    <scope>NUCLEOTIDE SEQUENCE [LARGE SCALE GENOMIC DNA]</scope>
    <source>
        <strain evidence="1 2">KCTC 23307</strain>
    </source>
</reference>
<evidence type="ECO:0000313" key="1">
    <source>
        <dbReference type="EMBL" id="MEA5138976.1"/>
    </source>
</evidence>
<dbReference type="Proteomes" id="UP001302949">
    <property type="component" value="Unassembled WGS sequence"/>
</dbReference>
<gene>
    <name evidence="1" type="ORF">VB248_07520</name>
</gene>
<evidence type="ECO:0000313" key="2">
    <source>
        <dbReference type="Proteomes" id="UP001302949"/>
    </source>
</evidence>
<name>A0ABU5Q7Z9_9BACT</name>
<dbReference type="EMBL" id="JAYFUM010000007">
    <property type="protein sequence ID" value="MEA5138976.1"/>
    <property type="molecule type" value="Genomic_DNA"/>
</dbReference>